<evidence type="ECO:0000313" key="2">
    <source>
        <dbReference type="Proteomes" id="UP000053232"/>
    </source>
</evidence>
<name>A0A073HXG1_9SPIT</name>
<dbReference type="Proteomes" id="UP000053232">
    <property type="component" value="Unassembled WGS sequence"/>
</dbReference>
<reference evidence="2" key="1">
    <citation type="journal article" date="2014" name="Cell">
        <title>The Architecture of a Scrambled Genome Reveals Massive Levels of Genomic Rearrangement during Development.</title>
        <authorList>
            <person name="Chen X."/>
            <person name="Bracht J.R."/>
            <person name="Goldman A.D."/>
            <person name="Dolzhenko E."/>
            <person name="Clay D.M."/>
            <person name="Swart E.C."/>
            <person name="Perlman D.H."/>
            <person name="Doak T.G."/>
            <person name="Stuart A."/>
            <person name="Amemiya C.T."/>
            <person name="Sebra R.P."/>
            <person name="Landweber L.F."/>
        </authorList>
    </citation>
    <scope>NUCLEOTIDE SEQUENCE [LARGE SCALE GENOMIC DNA]</scope>
    <source>
        <strain evidence="2">JRB310</strain>
    </source>
</reference>
<keyword evidence="2" id="KW-1185">Reference proteome</keyword>
<dbReference type="AlphaFoldDB" id="A0A073HXG1"/>
<evidence type="ECO:0000313" key="1">
    <source>
        <dbReference type="EMBL" id="KEJ82703.1"/>
    </source>
</evidence>
<protein>
    <submittedName>
        <fullName evidence="1">Uncharacterized protein</fullName>
    </submittedName>
</protein>
<comment type="caution">
    <text evidence="1">The sequence shown here is derived from an EMBL/GenBank/DDBJ whole genome shotgun (WGS) entry which is preliminary data.</text>
</comment>
<accession>A0A073HXG1</accession>
<sequence length="205" mass="24144">MKERGTKDIIAQLVWKNMNNSKENLDRFIIPKNAKTQIQVNQQKLQKRKKLFLTKNVMDTMMAISQGSTIVNYGMSHYCNVYKTFVNTNHMKECNLVNQAGDPTRFNKVVRNHRLIDLDKKTQIEVIANMIWLQKNQRTGAARILLQSEEVIQNNLSQKSSRLMKRTSIQEPYEQPEHSKCKRINYDIYKQEVKSIIMIEILEQQ</sequence>
<proteinExistence type="predicted"/>
<organism evidence="1 2">
    <name type="scientific">Oxytricha trifallax</name>
    <dbReference type="NCBI Taxonomy" id="1172189"/>
    <lineage>
        <taxon>Eukaryota</taxon>
        <taxon>Sar</taxon>
        <taxon>Alveolata</taxon>
        <taxon>Ciliophora</taxon>
        <taxon>Intramacronucleata</taxon>
        <taxon>Spirotrichea</taxon>
        <taxon>Stichotrichia</taxon>
        <taxon>Sporadotrichida</taxon>
        <taxon>Oxytrichidae</taxon>
        <taxon>Oxytrichinae</taxon>
        <taxon>Oxytricha</taxon>
    </lineage>
</organism>
<gene>
    <name evidence="1" type="ORF">OXYTRIMIC_798</name>
</gene>
<dbReference type="EMBL" id="ARYC01006162">
    <property type="protein sequence ID" value="KEJ82703.1"/>
    <property type="molecule type" value="Genomic_DNA"/>
</dbReference>